<dbReference type="PATRIC" id="fig|1121338.3.peg.2654"/>
<dbReference type="AlphaFoldDB" id="A0A151ASP6"/>
<dbReference type="RefSeq" id="WP_066827263.1">
    <property type="nucleotide sequence ID" value="NZ_LTBA01000062.1"/>
</dbReference>
<dbReference type="EMBL" id="LTBA01000062">
    <property type="protein sequence ID" value="KYH30612.1"/>
    <property type="molecule type" value="Genomic_DNA"/>
</dbReference>
<protein>
    <recommendedName>
        <fullName evidence="4">DUF3021 domain-containing protein</fullName>
    </recommendedName>
</protein>
<dbReference type="STRING" id="1121338.CLTEP_25560"/>
<feature type="transmembrane region" description="Helical" evidence="1">
    <location>
        <begin position="52"/>
        <end position="72"/>
    </location>
</feature>
<evidence type="ECO:0000256" key="1">
    <source>
        <dbReference type="SAM" id="Phobius"/>
    </source>
</evidence>
<dbReference type="Pfam" id="PF11457">
    <property type="entry name" value="DUF3021"/>
    <property type="match status" value="1"/>
</dbReference>
<sequence>MILKKAILRGFLGIPIGVFISTTISIIYSLVYGKLMVVTPVDGAMSSLNLYLIQYIVSIIIGFVFASSSVIFEVEKLNLAKQTVIHFIITLVVFLPCSIVARWLEFNFAAILVYILIFIVIYMAIWFIQYFSWKRKINKLNKKLNER</sequence>
<dbReference type="Proteomes" id="UP000075531">
    <property type="component" value="Unassembled WGS sequence"/>
</dbReference>
<comment type="caution">
    <text evidence="2">The sequence shown here is derived from an EMBL/GenBank/DDBJ whole genome shotgun (WGS) entry which is preliminary data.</text>
</comment>
<evidence type="ECO:0008006" key="4">
    <source>
        <dbReference type="Google" id="ProtNLM"/>
    </source>
</evidence>
<keyword evidence="1" id="KW-0472">Membrane</keyword>
<proteinExistence type="predicted"/>
<feature type="transmembrane region" description="Helical" evidence="1">
    <location>
        <begin position="12"/>
        <end position="32"/>
    </location>
</feature>
<feature type="transmembrane region" description="Helical" evidence="1">
    <location>
        <begin position="110"/>
        <end position="133"/>
    </location>
</feature>
<reference evidence="2 3" key="1">
    <citation type="submission" date="2016-02" db="EMBL/GenBank/DDBJ databases">
        <title>Genome sequence of Clostridium tepidiprofundi DSM 19306.</title>
        <authorList>
            <person name="Poehlein A."/>
            <person name="Daniel R."/>
        </authorList>
    </citation>
    <scope>NUCLEOTIDE SEQUENCE [LARGE SCALE GENOMIC DNA]</scope>
    <source>
        <strain evidence="2 3">DSM 19306</strain>
    </source>
</reference>
<name>A0A151ASP6_9CLOT</name>
<keyword evidence="1" id="KW-0812">Transmembrane</keyword>
<keyword evidence="1" id="KW-1133">Transmembrane helix</keyword>
<gene>
    <name evidence="2" type="ORF">CLTEP_25560</name>
</gene>
<feature type="transmembrane region" description="Helical" evidence="1">
    <location>
        <begin position="84"/>
        <end position="104"/>
    </location>
</feature>
<dbReference type="OrthoDB" id="1698302at2"/>
<keyword evidence="3" id="KW-1185">Reference proteome</keyword>
<organism evidence="2 3">
    <name type="scientific">Clostridium tepidiprofundi DSM 19306</name>
    <dbReference type="NCBI Taxonomy" id="1121338"/>
    <lineage>
        <taxon>Bacteria</taxon>
        <taxon>Bacillati</taxon>
        <taxon>Bacillota</taxon>
        <taxon>Clostridia</taxon>
        <taxon>Eubacteriales</taxon>
        <taxon>Clostridiaceae</taxon>
        <taxon>Clostridium</taxon>
    </lineage>
</organism>
<evidence type="ECO:0000313" key="3">
    <source>
        <dbReference type="Proteomes" id="UP000075531"/>
    </source>
</evidence>
<dbReference type="InterPro" id="IPR021560">
    <property type="entry name" value="DUF3021"/>
</dbReference>
<evidence type="ECO:0000313" key="2">
    <source>
        <dbReference type="EMBL" id="KYH30612.1"/>
    </source>
</evidence>
<accession>A0A151ASP6</accession>